<dbReference type="Proteomes" id="UP000287033">
    <property type="component" value="Unassembled WGS sequence"/>
</dbReference>
<accession>A0A401TP45</accession>
<feature type="compositionally biased region" description="Polar residues" evidence="1">
    <location>
        <begin position="31"/>
        <end position="53"/>
    </location>
</feature>
<comment type="caution">
    <text evidence="2">The sequence shown here is derived from an EMBL/GenBank/DDBJ whole genome shotgun (WGS) entry which is preliminary data.</text>
</comment>
<evidence type="ECO:0000313" key="2">
    <source>
        <dbReference type="EMBL" id="GCC44460.1"/>
    </source>
</evidence>
<organism evidence="2 3">
    <name type="scientific">Chiloscyllium punctatum</name>
    <name type="common">Brownbanded bambooshark</name>
    <name type="synonym">Hemiscyllium punctatum</name>
    <dbReference type="NCBI Taxonomy" id="137246"/>
    <lineage>
        <taxon>Eukaryota</taxon>
        <taxon>Metazoa</taxon>
        <taxon>Chordata</taxon>
        <taxon>Craniata</taxon>
        <taxon>Vertebrata</taxon>
        <taxon>Chondrichthyes</taxon>
        <taxon>Elasmobranchii</taxon>
        <taxon>Galeomorphii</taxon>
        <taxon>Galeoidea</taxon>
        <taxon>Orectolobiformes</taxon>
        <taxon>Hemiscylliidae</taxon>
        <taxon>Chiloscyllium</taxon>
    </lineage>
</organism>
<dbReference type="AlphaFoldDB" id="A0A401TP45"/>
<reference evidence="2 3" key="1">
    <citation type="journal article" date="2018" name="Nat. Ecol. Evol.">
        <title>Shark genomes provide insights into elasmobranch evolution and the origin of vertebrates.</title>
        <authorList>
            <person name="Hara Y"/>
            <person name="Yamaguchi K"/>
            <person name="Onimaru K"/>
            <person name="Kadota M"/>
            <person name="Koyanagi M"/>
            <person name="Keeley SD"/>
            <person name="Tatsumi K"/>
            <person name="Tanaka K"/>
            <person name="Motone F"/>
            <person name="Kageyama Y"/>
            <person name="Nozu R"/>
            <person name="Adachi N"/>
            <person name="Nishimura O"/>
            <person name="Nakagawa R"/>
            <person name="Tanegashima C"/>
            <person name="Kiyatake I"/>
            <person name="Matsumoto R"/>
            <person name="Murakumo K"/>
            <person name="Nishida K"/>
            <person name="Terakita A"/>
            <person name="Kuratani S"/>
            <person name="Sato K"/>
            <person name="Hyodo S Kuraku.S."/>
        </authorList>
    </citation>
    <scope>NUCLEOTIDE SEQUENCE [LARGE SCALE GENOMIC DNA]</scope>
</reference>
<gene>
    <name evidence="2" type="ORF">chiPu_0028373</name>
</gene>
<evidence type="ECO:0000256" key="1">
    <source>
        <dbReference type="SAM" id="MobiDB-lite"/>
    </source>
</evidence>
<feature type="region of interest" description="Disordered" evidence="1">
    <location>
        <begin position="31"/>
        <end position="56"/>
    </location>
</feature>
<keyword evidence="3" id="KW-1185">Reference proteome</keyword>
<feature type="non-terminal residue" evidence="2">
    <location>
        <position position="137"/>
    </location>
</feature>
<dbReference type="EMBL" id="BEZZ01130285">
    <property type="protein sequence ID" value="GCC44460.1"/>
    <property type="molecule type" value="Genomic_DNA"/>
</dbReference>
<protein>
    <submittedName>
        <fullName evidence="2">Uncharacterized protein</fullName>
    </submittedName>
</protein>
<proteinExistence type="predicted"/>
<evidence type="ECO:0000313" key="3">
    <source>
        <dbReference type="Proteomes" id="UP000287033"/>
    </source>
</evidence>
<sequence>MRYGPAREAVAAKTTEIPLTTCKPIVASKGTLSQPDSLQRNSVPLQQTCNTQRAIPKPSRPIRRSLRLERFDLRGFLCSFSPRFFAQLLCLSLNEGALMRIRFGYMVAGILALGATLSGNSRPAAAADLGLVTKAPV</sequence>
<name>A0A401TP45_CHIPU</name>